<feature type="transmembrane region" description="Helical" evidence="1">
    <location>
        <begin position="74"/>
        <end position="92"/>
    </location>
</feature>
<keyword evidence="1" id="KW-0472">Membrane</keyword>
<evidence type="ECO:0000313" key="3">
    <source>
        <dbReference type="Proteomes" id="UP000292702"/>
    </source>
</evidence>
<gene>
    <name evidence="2" type="ORF">EIP91_006826</name>
</gene>
<name>A0A4R0RFP5_9APHY</name>
<dbReference type="EMBL" id="RWJN01000368">
    <property type="protein sequence ID" value="TCD62478.1"/>
    <property type="molecule type" value="Genomic_DNA"/>
</dbReference>
<feature type="transmembrane region" description="Helical" evidence="1">
    <location>
        <begin position="99"/>
        <end position="118"/>
    </location>
</feature>
<dbReference type="Proteomes" id="UP000292702">
    <property type="component" value="Unassembled WGS sequence"/>
</dbReference>
<protein>
    <submittedName>
        <fullName evidence="2">Uncharacterized protein</fullName>
    </submittedName>
</protein>
<keyword evidence="1" id="KW-1133">Transmembrane helix</keyword>
<evidence type="ECO:0000313" key="2">
    <source>
        <dbReference type="EMBL" id="TCD62478.1"/>
    </source>
</evidence>
<accession>A0A4R0RFP5</accession>
<proteinExistence type="predicted"/>
<reference evidence="2 3" key="1">
    <citation type="submission" date="2018-11" db="EMBL/GenBank/DDBJ databases">
        <title>Genome assembly of Steccherinum ochraceum LE-BIN_3174, the white-rot fungus of the Steccherinaceae family (The Residual Polyporoid clade, Polyporales, Basidiomycota).</title>
        <authorList>
            <person name="Fedorova T.V."/>
            <person name="Glazunova O.A."/>
            <person name="Landesman E.O."/>
            <person name="Moiseenko K.V."/>
            <person name="Psurtseva N.V."/>
            <person name="Savinova O.S."/>
            <person name="Shakhova N.V."/>
            <person name="Tyazhelova T.V."/>
            <person name="Vasina D.V."/>
        </authorList>
    </citation>
    <scope>NUCLEOTIDE SEQUENCE [LARGE SCALE GENOMIC DNA]</scope>
    <source>
        <strain evidence="2 3">LE-BIN_3174</strain>
    </source>
</reference>
<sequence length="163" mass="17936">MPEYLDLPDDVASDDFAESTMEAFETYFRGRYPSVDDCLLLAEHGRVHTPTSRPNGALSPENTPRRLALTGYRLVNVVAVAAWVTAVLVMAFRGSSESMTLLAAIGTATFTTISIWVGRRGSIQSQVWSSFFYTNYLNTVAAVCLRYLRAGESSPILKSEAQN</sequence>
<keyword evidence="1" id="KW-0812">Transmembrane</keyword>
<evidence type="ECO:0000256" key="1">
    <source>
        <dbReference type="SAM" id="Phobius"/>
    </source>
</evidence>
<comment type="caution">
    <text evidence="2">The sequence shown here is derived from an EMBL/GenBank/DDBJ whole genome shotgun (WGS) entry which is preliminary data.</text>
</comment>
<organism evidence="2 3">
    <name type="scientific">Steccherinum ochraceum</name>
    <dbReference type="NCBI Taxonomy" id="92696"/>
    <lineage>
        <taxon>Eukaryota</taxon>
        <taxon>Fungi</taxon>
        <taxon>Dikarya</taxon>
        <taxon>Basidiomycota</taxon>
        <taxon>Agaricomycotina</taxon>
        <taxon>Agaricomycetes</taxon>
        <taxon>Polyporales</taxon>
        <taxon>Steccherinaceae</taxon>
        <taxon>Steccherinum</taxon>
    </lineage>
</organism>
<dbReference type="AlphaFoldDB" id="A0A4R0RFP5"/>
<keyword evidence="3" id="KW-1185">Reference proteome</keyword>